<evidence type="ECO:0000313" key="3">
    <source>
        <dbReference type="Proteomes" id="UP000824782"/>
    </source>
</evidence>
<comment type="caution">
    <text evidence="2">The sequence shown here is derived from an EMBL/GenBank/DDBJ whole genome shotgun (WGS) entry which is preliminary data.</text>
</comment>
<organism evidence="2 3">
    <name type="scientific">Engystomops pustulosus</name>
    <name type="common">Tungara frog</name>
    <name type="synonym">Physalaemus pustulosus</name>
    <dbReference type="NCBI Taxonomy" id="76066"/>
    <lineage>
        <taxon>Eukaryota</taxon>
        <taxon>Metazoa</taxon>
        <taxon>Chordata</taxon>
        <taxon>Craniata</taxon>
        <taxon>Vertebrata</taxon>
        <taxon>Euteleostomi</taxon>
        <taxon>Amphibia</taxon>
        <taxon>Batrachia</taxon>
        <taxon>Anura</taxon>
        <taxon>Neobatrachia</taxon>
        <taxon>Hyloidea</taxon>
        <taxon>Leptodactylidae</taxon>
        <taxon>Leiuperinae</taxon>
        <taxon>Engystomops</taxon>
    </lineage>
</organism>
<feature type="non-terminal residue" evidence="2">
    <location>
        <position position="288"/>
    </location>
</feature>
<protein>
    <submittedName>
        <fullName evidence="2">Uncharacterized protein</fullName>
    </submittedName>
</protein>
<feature type="compositionally biased region" description="Polar residues" evidence="1">
    <location>
        <begin position="1"/>
        <end position="29"/>
    </location>
</feature>
<sequence>GVGSSLSNGDSATENISATSPGVGSSLFNGHSAKKNISAASPLSSSVPNKSLDGLASLVGKAEEHEQPCFEDENVSLRDPSLPLSKPQLQCDFNLVLEDSMGNDKLFASMEEMESVMETSMAPEEGALLVLDDSEENISQGGHSFEKSMDLERKSRNLSVDMKRSKHKMEGGPEVTDFQNKMDIMNSSQVNGSGEFSIIEESDEEDVLFSTKRKATRRICSESEAESSVFLNDENERVFSPFHSPSVKLVSASTPKSGKSMADKLLLQRSSLGGRRRSIASRRSLVDL</sequence>
<dbReference type="AlphaFoldDB" id="A0AAV6YL39"/>
<evidence type="ECO:0000313" key="2">
    <source>
        <dbReference type="EMBL" id="KAG8538149.1"/>
    </source>
</evidence>
<feature type="non-terminal residue" evidence="2">
    <location>
        <position position="1"/>
    </location>
</feature>
<accession>A0AAV6YL39</accession>
<feature type="region of interest" description="Disordered" evidence="1">
    <location>
        <begin position="1"/>
        <end position="30"/>
    </location>
</feature>
<keyword evidence="3" id="KW-1185">Reference proteome</keyword>
<reference evidence="2" key="1">
    <citation type="thesis" date="2020" institute="ProQuest LLC" country="789 East Eisenhower Parkway, Ann Arbor, MI, USA">
        <title>Comparative Genomics and Chromosome Evolution.</title>
        <authorList>
            <person name="Mudd A.B."/>
        </authorList>
    </citation>
    <scope>NUCLEOTIDE SEQUENCE</scope>
    <source>
        <strain evidence="2">237g6f4</strain>
        <tissue evidence="2">Blood</tissue>
    </source>
</reference>
<gene>
    <name evidence="2" type="ORF">GDO81_023220</name>
</gene>
<proteinExistence type="predicted"/>
<dbReference type="EMBL" id="WNYA01023483">
    <property type="protein sequence ID" value="KAG8538149.1"/>
    <property type="molecule type" value="Genomic_DNA"/>
</dbReference>
<name>A0AAV6YL39_ENGPU</name>
<evidence type="ECO:0000256" key="1">
    <source>
        <dbReference type="SAM" id="MobiDB-lite"/>
    </source>
</evidence>
<dbReference type="Proteomes" id="UP000824782">
    <property type="component" value="Unassembled WGS sequence"/>
</dbReference>